<evidence type="ECO:0000313" key="15">
    <source>
        <dbReference type="Proteomes" id="UP000070376"/>
    </source>
</evidence>
<evidence type="ECO:0000256" key="3">
    <source>
        <dbReference type="ARBA" id="ARBA00021622"/>
    </source>
</evidence>
<dbReference type="InterPro" id="IPR006136">
    <property type="entry name" value="FlhB"/>
</dbReference>
<dbReference type="InterPro" id="IPR006135">
    <property type="entry name" value="T3SS_substrate_exporter"/>
</dbReference>
<dbReference type="NCBIfam" id="TIGR00328">
    <property type="entry name" value="flhB"/>
    <property type="match status" value="1"/>
</dbReference>
<evidence type="ECO:0000256" key="6">
    <source>
        <dbReference type="ARBA" id="ARBA00022692"/>
    </source>
</evidence>
<reference evidence="15" key="1">
    <citation type="submission" date="2016-01" db="EMBL/GenBank/DDBJ databases">
        <authorList>
            <person name="Mitreva M."/>
            <person name="Pepin K.H."/>
            <person name="Mihindukulasuriya K.A."/>
            <person name="Fulton R."/>
            <person name="Fronick C."/>
            <person name="O'Laughlin M."/>
            <person name="Miner T."/>
            <person name="Herter B."/>
            <person name="Rosa B.A."/>
            <person name="Cordes M."/>
            <person name="Tomlinson C."/>
            <person name="Wollam A."/>
            <person name="Palsikar V.B."/>
            <person name="Mardis E.R."/>
            <person name="Wilson R.K."/>
        </authorList>
    </citation>
    <scope>NUCLEOTIDE SEQUENCE [LARGE SCALE GENOMIC DNA]</scope>
    <source>
        <strain evidence="15">GED7749B</strain>
    </source>
</reference>
<dbReference type="Proteomes" id="UP001223084">
    <property type="component" value="Unassembled WGS sequence"/>
</dbReference>
<feature type="transmembrane region" description="Helical" evidence="12">
    <location>
        <begin position="191"/>
        <end position="217"/>
    </location>
</feature>
<keyword evidence="10 12" id="KW-0472">Membrane</keyword>
<evidence type="ECO:0000256" key="10">
    <source>
        <dbReference type="ARBA" id="ARBA00023136"/>
    </source>
</evidence>
<keyword evidence="13" id="KW-0969">Cilium</keyword>
<dbReference type="AlphaFoldDB" id="A0A133K9Y5"/>
<keyword evidence="9 12" id="KW-1133">Transmembrane helix</keyword>
<keyword evidence="11 12" id="KW-1006">Bacterial flagellum protein export</keyword>
<dbReference type="Gene3D" id="3.40.1690.10">
    <property type="entry name" value="secretion proteins EscU"/>
    <property type="match status" value="1"/>
</dbReference>
<keyword evidence="6 12" id="KW-0812">Transmembrane</keyword>
<dbReference type="Pfam" id="PF01312">
    <property type="entry name" value="Bac_export_2"/>
    <property type="match status" value="1"/>
</dbReference>
<feature type="transmembrane region" description="Helical" evidence="12">
    <location>
        <begin position="98"/>
        <end position="123"/>
    </location>
</feature>
<evidence type="ECO:0000313" key="14">
    <source>
        <dbReference type="EMBL" id="MDL5040510.1"/>
    </source>
</evidence>
<sequence length="360" mass="39964">MKHLSLDLQFFAGEKTEKATPKKRRDARKKGQTAKSQDIVTAVMLLAVFLFLYFGASSIGSPMMALFRQAFSKYMLQDVTEQSIGKLMTSVMKQLASMLLPVMAVALLAGVIGNVAQTGLLFTGEGLKPNINKINPVAGLKRIFSIRALVELLKSVLKMAVVGAVAFYVIWTNIQDISGLPFKSAGDTLGAVGHLAVITGISASVALFVLAVLDYLYQRFDFEKNIRMSKQEIKEEFKNMEGDPLIKSKIRQKQREMAMQRMMQEVPNADVVITNPTHFAVCLRYDEAKSDAPIVVAKGADFLAQKIKSVAKEHDIVMLENRPLARALYEQVEVGGRIPEQFFKAVAEILAYVYKIKHKI</sequence>
<keyword evidence="13" id="KW-0282">Flagellum</keyword>
<keyword evidence="13" id="KW-0966">Cell projection</keyword>
<feature type="transmembrane region" description="Helical" evidence="12">
    <location>
        <begin position="144"/>
        <end position="171"/>
    </location>
</feature>
<dbReference type="FunFam" id="3.40.1690.10:FF:000001">
    <property type="entry name" value="Flagellar biosynthetic protein FlhB"/>
    <property type="match status" value="1"/>
</dbReference>
<evidence type="ECO:0000256" key="7">
    <source>
        <dbReference type="ARBA" id="ARBA00022795"/>
    </source>
</evidence>
<dbReference type="Gene3D" id="6.10.250.2080">
    <property type="match status" value="1"/>
</dbReference>
<dbReference type="EMBL" id="LRPN01000211">
    <property type="protein sequence ID" value="KWZ76295.1"/>
    <property type="molecule type" value="Genomic_DNA"/>
</dbReference>
<evidence type="ECO:0000256" key="8">
    <source>
        <dbReference type="ARBA" id="ARBA00022927"/>
    </source>
</evidence>
<organism evidence="13 15">
    <name type="scientific">Heyndrickxia coagulans</name>
    <name type="common">Weizmannia coagulans</name>
    <dbReference type="NCBI Taxonomy" id="1398"/>
    <lineage>
        <taxon>Bacteria</taxon>
        <taxon>Bacillati</taxon>
        <taxon>Bacillota</taxon>
        <taxon>Bacilli</taxon>
        <taxon>Bacillales</taxon>
        <taxon>Bacillaceae</taxon>
        <taxon>Heyndrickxia</taxon>
    </lineage>
</organism>
<evidence type="ECO:0000256" key="1">
    <source>
        <dbReference type="ARBA" id="ARBA00004651"/>
    </source>
</evidence>
<name>A0A133K9Y5_HEYCO</name>
<evidence type="ECO:0000256" key="2">
    <source>
        <dbReference type="ARBA" id="ARBA00010690"/>
    </source>
</evidence>
<comment type="similarity">
    <text evidence="2 12">Belongs to the type III secretion exporter family.</text>
</comment>
<keyword evidence="7 12" id="KW-1005">Bacterial flagellum biogenesis</keyword>
<dbReference type="GO" id="GO:0009306">
    <property type="term" value="P:protein secretion"/>
    <property type="evidence" value="ECO:0007669"/>
    <property type="project" value="InterPro"/>
</dbReference>
<comment type="subcellular location">
    <subcellularLocation>
        <location evidence="1">Cell membrane</location>
        <topology evidence="1">Multi-pass membrane protein</topology>
    </subcellularLocation>
</comment>
<dbReference type="InterPro" id="IPR029025">
    <property type="entry name" value="T3SS_substrate_exporter_C"/>
</dbReference>
<dbReference type="EMBL" id="JASUZX010000001">
    <property type="protein sequence ID" value="MDL5040510.1"/>
    <property type="molecule type" value="Genomic_DNA"/>
</dbReference>
<dbReference type="Proteomes" id="UP000070376">
    <property type="component" value="Unassembled WGS sequence"/>
</dbReference>
<protein>
    <recommendedName>
        <fullName evidence="3 12">Flagellar biosynthetic protein FlhB</fullName>
    </recommendedName>
</protein>
<keyword evidence="5 12" id="KW-1003">Cell membrane</keyword>
<keyword evidence="8 12" id="KW-0653">Protein transport</keyword>
<dbReference type="PANTHER" id="PTHR30531">
    <property type="entry name" value="FLAGELLAR BIOSYNTHETIC PROTEIN FLHB"/>
    <property type="match status" value="1"/>
</dbReference>
<reference evidence="14" key="3">
    <citation type="submission" date="2023-06" db="EMBL/GenBank/DDBJ databases">
        <title>Probiogenomic evaluation and L lactic producing Weizmannia coaggulans BKMTCR2-2 from tree bark.</title>
        <authorList>
            <person name="Mahittikon J."/>
            <person name="Tanasupawat S."/>
        </authorList>
    </citation>
    <scope>NUCLEOTIDE SEQUENCE</scope>
    <source>
        <strain evidence="14">BKMTCR2-2</strain>
    </source>
</reference>
<dbReference type="SUPFAM" id="SSF160544">
    <property type="entry name" value="EscU C-terminal domain-like"/>
    <property type="match status" value="1"/>
</dbReference>
<proteinExistence type="inferred from homology"/>
<dbReference type="GO" id="GO:0044780">
    <property type="term" value="P:bacterial-type flagellum assembly"/>
    <property type="evidence" value="ECO:0007669"/>
    <property type="project" value="InterPro"/>
</dbReference>
<evidence type="ECO:0000256" key="4">
    <source>
        <dbReference type="ARBA" id="ARBA00022448"/>
    </source>
</evidence>
<dbReference type="RefSeq" id="WP_081092996.1">
    <property type="nucleotide sequence ID" value="NZ_CP091131.1"/>
</dbReference>
<dbReference type="PANTHER" id="PTHR30531:SF12">
    <property type="entry name" value="FLAGELLAR BIOSYNTHETIC PROTEIN FLHB"/>
    <property type="match status" value="1"/>
</dbReference>
<dbReference type="GO" id="GO:0005886">
    <property type="term" value="C:plasma membrane"/>
    <property type="evidence" value="ECO:0007669"/>
    <property type="project" value="UniProtKB-SubCell"/>
</dbReference>
<feature type="transmembrane region" description="Helical" evidence="12">
    <location>
        <begin position="39"/>
        <end position="56"/>
    </location>
</feature>
<dbReference type="PATRIC" id="fig|1398.22.peg.4053"/>
<evidence type="ECO:0000256" key="9">
    <source>
        <dbReference type="ARBA" id="ARBA00022989"/>
    </source>
</evidence>
<evidence type="ECO:0000256" key="5">
    <source>
        <dbReference type="ARBA" id="ARBA00022475"/>
    </source>
</evidence>
<evidence type="ECO:0000256" key="12">
    <source>
        <dbReference type="RuleBase" id="RU364091"/>
    </source>
</evidence>
<dbReference type="PRINTS" id="PR00950">
    <property type="entry name" value="TYPE3IMSPROT"/>
</dbReference>
<comment type="caution">
    <text evidence="13">The sequence shown here is derived from an EMBL/GenBank/DDBJ whole genome shotgun (WGS) entry which is preliminary data.</text>
</comment>
<evidence type="ECO:0000256" key="11">
    <source>
        <dbReference type="ARBA" id="ARBA00023225"/>
    </source>
</evidence>
<keyword evidence="4 12" id="KW-0813">Transport</keyword>
<accession>A0A133K9Y5</accession>
<gene>
    <name evidence="12 14" type="primary">flhB</name>
    <name evidence="13" type="ORF">HMPREF3213_04048</name>
    <name evidence="14" type="ORF">QN341_05355</name>
</gene>
<reference evidence="13" key="2">
    <citation type="submission" date="2016-01" db="EMBL/GenBank/DDBJ databases">
        <authorList>
            <person name="Oliw E.H."/>
        </authorList>
    </citation>
    <scope>NUCLEOTIDE SEQUENCE [LARGE SCALE GENOMIC DNA]</scope>
    <source>
        <strain evidence="13">GED7749B</strain>
    </source>
</reference>
<comment type="function">
    <text evidence="12">Required for formation of the rod structure in the basal body of the flagellar apparatus. Together with FliI and FliH, may constitute the export apparatus of flagellin.</text>
</comment>
<evidence type="ECO:0000313" key="13">
    <source>
        <dbReference type="EMBL" id="KWZ76295.1"/>
    </source>
</evidence>